<proteinExistence type="predicted"/>
<name>A0A829HAA8_LACPA</name>
<protein>
    <submittedName>
        <fullName evidence="1">Uncharacterized protein</fullName>
    </submittedName>
</protein>
<reference evidence="1 2" key="1">
    <citation type="journal article" date="2013" name="PLoS ONE">
        <title>Lactobacillus paracasei comparative genomics: towards species pan-genome definition and exploitation of diversity.</title>
        <authorList>
            <person name="Smokvina T."/>
            <person name="Wels M."/>
            <person name="Polka J."/>
            <person name="Chervaux C."/>
            <person name="Brisse S."/>
            <person name="Boekhorst J."/>
            <person name="van Hylckama Vlieg J.E."/>
            <person name="Siezen R.J."/>
        </authorList>
    </citation>
    <scope>NUCLEOTIDE SEQUENCE [LARGE SCALE GENOMIC DNA]</scope>
    <source>
        <strain evidence="1 2">Lpp41</strain>
    </source>
</reference>
<dbReference type="EMBL" id="ANKE01000202">
    <property type="protein sequence ID" value="EPC74379.1"/>
    <property type="molecule type" value="Genomic_DNA"/>
</dbReference>
<accession>A0A829HAA8</accession>
<dbReference type="Proteomes" id="UP000014244">
    <property type="component" value="Unassembled WGS sequence"/>
</dbReference>
<feature type="non-terminal residue" evidence="1">
    <location>
        <position position="59"/>
    </location>
</feature>
<dbReference type="AlphaFoldDB" id="A0A829HAA8"/>
<gene>
    <name evidence="1" type="ORF">Lpp41_04101</name>
</gene>
<evidence type="ECO:0000313" key="1">
    <source>
        <dbReference type="EMBL" id="EPC74379.1"/>
    </source>
</evidence>
<organism evidence="1 2">
    <name type="scientific">Lacticaseibacillus paracasei subsp. paracasei Lpp41</name>
    <dbReference type="NCBI Taxonomy" id="1256208"/>
    <lineage>
        <taxon>Bacteria</taxon>
        <taxon>Bacillati</taxon>
        <taxon>Bacillota</taxon>
        <taxon>Bacilli</taxon>
        <taxon>Lactobacillales</taxon>
        <taxon>Lactobacillaceae</taxon>
        <taxon>Lacticaseibacillus</taxon>
    </lineage>
</organism>
<sequence>MFAGLIIVVVLALVGTGIWALQLERKIVTMQLATHKMMFPNQVRSGRKTYIRNLYRENT</sequence>
<evidence type="ECO:0000313" key="2">
    <source>
        <dbReference type="Proteomes" id="UP000014244"/>
    </source>
</evidence>
<comment type="caution">
    <text evidence="1">The sequence shown here is derived from an EMBL/GenBank/DDBJ whole genome shotgun (WGS) entry which is preliminary data.</text>
</comment>